<name>U9T0J3_RHIID</name>
<dbReference type="EMBL" id="KI297650">
    <property type="protein sequence ID" value="ERZ99837.1"/>
    <property type="molecule type" value="Genomic_DNA"/>
</dbReference>
<evidence type="ECO:0000313" key="1">
    <source>
        <dbReference type="EMBL" id="ERZ99837.1"/>
    </source>
</evidence>
<proteinExistence type="predicted"/>
<sequence>MFHVNLLKNVIANLQSSYATSNRKFSSSRPSELYDVLSQSNWLYSQTSLLGSIKSYLLKKSCISHRFKEQELSTLSHVVGSYERTYATMTAYDEYNQKEQLFGVVTGS</sequence>
<reference evidence="1" key="1">
    <citation type="submission" date="2013-07" db="EMBL/GenBank/DDBJ databases">
        <title>The genome of an arbuscular mycorrhizal fungus provides insights into the evolution of the oldest plant symbiosis.</title>
        <authorList>
            <consortium name="DOE Joint Genome Institute"/>
            <person name="Tisserant E."/>
            <person name="Malbreil M."/>
            <person name="Kuo A."/>
            <person name="Kohler A."/>
            <person name="Symeonidi A."/>
            <person name="Balestrini R."/>
            <person name="Charron P."/>
            <person name="Duensing N."/>
            <person name="Frei-dit-Frey N."/>
            <person name="Gianinazzi-Pearson V."/>
            <person name="Gilbert B."/>
            <person name="Handa Y."/>
            <person name="Hijri M."/>
            <person name="Kaul R."/>
            <person name="Kawaguchi M."/>
            <person name="Krajinski F."/>
            <person name="Lammers P."/>
            <person name="Lapierre D."/>
            <person name="Masclaux F.G."/>
            <person name="Murat C."/>
            <person name="Morin E."/>
            <person name="Ndikumana S."/>
            <person name="Pagni M."/>
            <person name="Petitpierre D."/>
            <person name="Requena N."/>
            <person name="Rosikiewicz P."/>
            <person name="Riley R."/>
            <person name="Saito K."/>
            <person name="San Clemente H."/>
            <person name="Shapiro H."/>
            <person name="van Tuinen D."/>
            <person name="Becard G."/>
            <person name="Bonfante P."/>
            <person name="Paszkowski U."/>
            <person name="Shachar-Hill Y."/>
            <person name="Young J.P."/>
            <person name="Sanders I.R."/>
            <person name="Henrissat B."/>
            <person name="Rensing S.A."/>
            <person name="Grigoriev I.V."/>
            <person name="Corradi N."/>
            <person name="Roux C."/>
            <person name="Martin F."/>
        </authorList>
    </citation>
    <scope>NUCLEOTIDE SEQUENCE</scope>
    <source>
        <strain evidence="1">DAOM 197198</strain>
    </source>
</reference>
<protein>
    <submittedName>
        <fullName evidence="1">Uncharacterized protein</fullName>
    </submittedName>
</protein>
<dbReference type="HOGENOM" id="CLU_2198375_0_0_1"/>
<organism evidence="1">
    <name type="scientific">Rhizophagus irregularis (strain DAOM 181602 / DAOM 197198 / MUCL 43194)</name>
    <name type="common">Arbuscular mycorrhizal fungus</name>
    <name type="synonym">Glomus intraradices</name>
    <dbReference type="NCBI Taxonomy" id="747089"/>
    <lineage>
        <taxon>Eukaryota</taxon>
        <taxon>Fungi</taxon>
        <taxon>Fungi incertae sedis</taxon>
        <taxon>Mucoromycota</taxon>
        <taxon>Glomeromycotina</taxon>
        <taxon>Glomeromycetes</taxon>
        <taxon>Glomerales</taxon>
        <taxon>Glomeraceae</taxon>
        <taxon>Rhizophagus</taxon>
    </lineage>
</organism>
<dbReference type="AlphaFoldDB" id="U9T0J3"/>
<gene>
    <name evidence="1" type="ORF">GLOINDRAFT_9102</name>
</gene>
<accession>U9T0J3</accession>